<dbReference type="AlphaFoldDB" id="A0A8H6IZ50"/>
<protein>
    <submittedName>
        <fullName evidence="2">Uncharacterized protein</fullName>
    </submittedName>
</protein>
<keyword evidence="3" id="KW-1185">Reference proteome</keyword>
<reference evidence="2 3" key="1">
    <citation type="journal article" date="2020" name="Phytopathology">
        <title>Genome Sequence Resources of Colletotrichum truncatum, C. plurivorum, C. musicola, and C. sojae: Four Species Pathogenic to Soybean (Glycine max).</title>
        <authorList>
            <person name="Rogerio F."/>
            <person name="Boufleur T.R."/>
            <person name="Ciampi-Guillardi M."/>
            <person name="Sukno S.A."/>
            <person name="Thon M.R."/>
            <person name="Massola Junior N.S."/>
            <person name="Baroncelli R."/>
        </authorList>
    </citation>
    <scope>NUCLEOTIDE SEQUENCE [LARGE SCALE GENOMIC DNA]</scope>
    <source>
        <strain evidence="2 3">LFN0009</strain>
    </source>
</reference>
<organism evidence="2 3">
    <name type="scientific">Colletotrichum sojae</name>
    <dbReference type="NCBI Taxonomy" id="2175907"/>
    <lineage>
        <taxon>Eukaryota</taxon>
        <taxon>Fungi</taxon>
        <taxon>Dikarya</taxon>
        <taxon>Ascomycota</taxon>
        <taxon>Pezizomycotina</taxon>
        <taxon>Sordariomycetes</taxon>
        <taxon>Hypocreomycetidae</taxon>
        <taxon>Glomerellales</taxon>
        <taxon>Glomerellaceae</taxon>
        <taxon>Colletotrichum</taxon>
        <taxon>Colletotrichum orchidearum species complex</taxon>
    </lineage>
</organism>
<evidence type="ECO:0000313" key="2">
    <source>
        <dbReference type="EMBL" id="KAF6803470.1"/>
    </source>
</evidence>
<comment type="caution">
    <text evidence="2">The sequence shown here is derived from an EMBL/GenBank/DDBJ whole genome shotgun (WGS) entry which is preliminary data.</text>
</comment>
<accession>A0A8H6IZ50</accession>
<name>A0A8H6IZ50_9PEZI</name>
<sequence length="249" mass="27802">MWQNTITGLFNCVRTNVKNDDKLCQDIHDDIPDRGTELYWAAVKLAEARCSTARRMLLAGSDYPDCQARTHPGLPRQRLELLELSLRRFRWSARTGAGVGRGSHYRPPVLLAVLSAVLPPLLQFLLSVVQWDTTTWITSLGRAIVWDEAMERYMESSLPLPYKEHTVQNADGSPGRKDASCTLATPPRVVMTLLEPTRPAQFDAQPTLPSEVDPQPTLSSELDPEPTLPLEVDPEPISAPEFDPGPTFF</sequence>
<evidence type="ECO:0000313" key="3">
    <source>
        <dbReference type="Proteomes" id="UP000652219"/>
    </source>
</evidence>
<gene>
    <name evidence="2" type="ORF">CSOJ01_10887</name>
</gene>
<dbReference type="Proteomes" id="UP000652219">
    <property type="component" value="Unassembled WGS sequence"/>
</dbReference>
<proteinExistence type="predicted"/>
<dbReference type="EMBL" id="WIGN01000237">
    <property type="protein sequence ID" value="KAF6803470.1"/>
    <property type="molecule type" value="Genomic_DNA"/>
</dbReference>
<feature type="region of interest" description="Disordered" evidence="1">
    <location>
        <begin position="199"/>
        <end position="249"/>
    </location>
</feature>
<evidence type="ECO:0000256" key="1">
    <source>
        <dbReference type="SAM" id="MobiDB-lite"/>
    </source>
</evidence>